<organism evidence="2 3">
    <name type="scientific">Nelumbo nucifera</name>
    <name type="common">Sacred lotus</name>
    <dbReference type="NCBI Taxonomy" id="4432"/>
    <lineage>
        <taxon>Eukaryota</taxon>
        <taxon>Viridiplantae</taxon>
        <taxon>Streptophyta</taxon>
        <taxon>Embryophyta</taxon>
        <taxon>Tracheophyta</taxon>
        <taxon>Spermatophyta</taxon>
        <taxon>Magnoliopsida</taxon>
        <taxon>Proteales</taxon>
        <taxon>Nelumbonaceae</taxon>
        <taxon>Nelumbo</taxon>
    </lineage>
</organism>
<dbReference type="AlphaFoldDB" id="A0A822ZTS5"/>
<dbReference type="Proteomes" id="UP000607653">
    <property type="component" value="Unassembled WGS sequence"/>
</dbReference>
<proteinExistence type="predicted"/>
<evidence type="ECO:0000256" key="1">
    <source>
        <dbReference type="SAM" id="MobiDB-lite"/>
    </source>
</evidence>
<evidence type="ECO:0000313" key="3">
    <source>
        <dbReference type="Proteomes" id="UP000607653"/>
    </source>
</evidence>
<comment type="caution">
    <text evidence="2">The sequence shown here is derived from an EMBL/GenBank/DDBJ whole genome shotgun (WGS) entry which is preliminary data.</text>
</comment>
<keyword evidence="3" id="KW-1185">Reference proteome</keyword>
<dbReference type="EMBL" id="DUZY01000008">
    <property type="protein sequence ID" value="DAD47950.1"/>
    <property type="molecule type" value="Genomic_DNA"/>
</dbReference>
<evidence type="ECO:0000313" key="2">
    <source>
        <dbReference type="EMBL" id="DAD47950.1"/>
    </source>
</evidence>
<accession>A0A822ZTS5</accession>
<feature type="region of interest" description="Disordered" evidence="1">
    <location>
        <begin position="36"/>
        <end position="67"/>
    </location>
</feature>
<reference evidence="2 3" key="1">
    <citation type="journal article" date="2020" name="Mol. Biol. Evol.">
        <title>Distinct Expression and Methylation Patterns for Genes with Different Fates following a Single Whole-Genome Duplication in Flowering Plants.</title>
        <authorList>
            <person name="Shi T."/>
            <person name="Rahmani R.S."/>
            <person name="Gugger P.F."/>
            <person name="Wang M."/>
            <person name="Li H."/>
            <person name="Zhang Y."/>
            <person name="Li Z."/>
            <person name="Wang Q."/>
            <person name="Van de Peer Y."/>
            <person name="Marchal K."/>
            <person name="Chen J."/>
        </authorList>
    </citation>
    <scope>NUCLEOTIDE SEQUENCE [LARGE SCALE GENOMIC DNA]</scope>
    <source>
        <tissue evidence="2">Leaf</tissue>
    </source>
</reference>
<protein>
    <submittedName>
        <fullName evidence="2">Uncharacterized protein</fullName>
    </submittedName>
</protein>
<gene>
    <name evidence="2" type="ORF">HUJ06_017887</name>
</gene>
<feature type="compositionally biased region" description="Polar residues" evidence="1">
    <location>
        <begin position="50"/>
        <end position="60"/>
    </location>
</feature>
<name>A0A822ZTS5_NELNU</name>
<sequence>MDRLGAYKLDQTKIPERYGPWLKADVGDQKDRFLNAGGQVKEGIEKTQRRSQQMEPQDSINEGKVRDDPQVQEISFRSKQDNQELQKGIELVLSRIPVRRRLFGEEECEGAFKAKLEAFNQSFNVILSPENFLRRSFKMPTRSRWTRREVGGSNRHAFSFSGNGISSSIVEILLVENEKGKAKLTRQVLLDSESILEKSKSLIIG</sequence>